<sequence>MLLDAGAVIDAKNEDEQTPIHLAAENGRVKIVVELVGRKHEIVHDDDENANTALHLAALSGRIHVVRELVRLGASIGARNAKQWTPLDCCAFAGMHKSAIVLLEADSPVDPKDKRKITPLHLACQEGHTEMVQVLLQ</sequence>
<gene>
    <name evidence="4" type="primary">Asb10</name>
</gene>
<feature type="repeat" description="ANK" evidence="3">
    <location>
        <begin position="15"/>
        <end position="47"/>
    </location>
</feature>
<evidence type="ECO:0000256" key="3">
    <source>
        <dbReference type="PROSITE-ProRule" id="PRU00023"/>
    </source>
</evidence>
<name>A0A6F9D7J5_9ASCI</name>
<reference evidence="4" key="1">
    <citation type="submission" date="2020-04" db="EMBL/GenBank/DDBJ databases">
        <authorList>
            <person name="Neveu A P."/>
        </authorList>
    </citation>
    <scope>NUCLEOTIDE SEQUENCE</scope>
    <source>
        <tissue evidence="4">Whole embryo</tissue>
    </source>
</reference>
<evidence type="ECO:0000256" key="2">
    <source>
        <dbReference type="ARBA" id="ARBA00023043"/>
    </source>
</evidence>
<dbReference type="PROSITE" id="PS50297">
    <property type="entry name" value="ANK_REP_REGION"/>
    <property type="match status" value="2"/>
</dbReference>
<organism evidence="4">
    <name type="scientific">Phallusia mammillata</name>
    <dbReference type="NCBI Taxonomy" id="59560"/>
    <lineage>
        <taxon>Eukaryota</taxon>
        <taxon>Metazoa</taxon>
        <taxon>Chordata</taxon>
        <taxon>Tunicata</taxon>
        <taxon>Ascidiacea</taxon>
        <taxon>Phlebobranchia</taxon>
        <taxon>Ascidiidae</taxon>
        <taxon>Phallusia</taxon>
    </lineage>
</organism>
<dbReference type="Gene3D" id="1.25.40.20">
    <property type="entry name" value="Ankyrin repeat-containing domain"/>
    <property type="match status" value="1"/>
</dbReference>
<dbReference type="PANTHER" id="PTHR24173">
    <property type="entry name" value="ANKYRIN REPEAT CONTAINING"/>
    <property type="match status" value="1"/>
</dbReference>
<dbReference type="InterPro" id="IPR002110">
    <property type="entry name" value="Ankyrin_rpt"/>
</dbReference>
<feature type="repeat" description="ANK" evidence="3">
    <location>
        <begin position="49"/>
        <end position="81"/>
    </location>
</feature>
<evidence type="ECO:0000313" key="4">
    <source>
        <dbReference type="EMBL" id="CAB3223370.1"/>
    </source>
</evidence>
<accession>A0A6F9D7J5</accession>
<dbReference type="SMART" id="SM00248">
    <property type="entry name" value="ANK"/>
    <property type="match status" value="4"/>
</dbReference>
<keyword evidence="1" id="KW-0677">Repeat</keyword>
<evidence type="ECO:0000256" key="1">
    <source>
        <dbReference type="ARBA" id="ARBA00022737"/>
    </source>
</evidence>
<dbReference type="PANTHER" id="PTHR24173:SF74">
    <property type="entry name" value="ANKYRIN REPEAT DOMAIN-CONTAINING PROTEIN 16"/>
    <property type="match status" value="1"/>
</dbReference>
<feature type="repeat" description="ANK" evidence="3">
    <location>
        <begin position="115"/>
        <end position="137"/>
    </location>
</feature>
<proteinExistence type="evidence at transcript level"/>
<keyword evidence="2 3" id="KW-0040">ANK repeat</keyword>
<dbReference type="Pfam" id="PF00023">
    <property type="entry name" value="Ank"/>
    <property type="match status" value="1"/>
</dbReference>
<protein>
    <submittedName>
        <fullName evidence="4">Ankyrin repeat and SOCS box protein 10-like</fullName>
    </submittedName>
</protein>
<dbReference type="EMBL" id="LR783096">
    <property type="protein sequence ID" value="CAB3223370.1"/>
    <property type="molecule type" value="mRNA"/>
</dbReference>
<dbReference type="AlphaFoldDB" id="A0A6F9D7J5"/>
<dbReference type="SUPFAM" id="SSF48403">
    <property type="entry name" value="Ankyrin repeat"/>
    <property type="match status" value="1"/>
</dbReference>
<dbReference type="InterPro" id="IPR036770">
    <property type="entry name" value="Ankyrin_rpt-contain_sf"/>
</dbReference>
<dbReference type="Pfam" id="PF12796">
    <property type="entry name" value="Ank_2"/>
    <property type="match status" value="1"/>
</dbReference>
<dbReference type="PROSITE" id="PS50088">
    <property type="entry name" value="ANK_REPEAT"/>
    <property type="match status" value="3"/>
</dbReference>